<accession>A0A8H4QX64</accession>
<keyword evidence="2" id="KW-1185">Reference proteome</keyword>
<gene>
    <name evidence="1" type="ORF">D9613_009881</name>
</gene>
<evidence type="ECO:0000313" key="2">
    <source>
        <dbReference type="Proteomes" id="UP000521872"/>
    </source>
</evidence>
<reference evidence="1 2" key="1">
    <citation type="submission" date="2019-12" db="EMBL/GenBank/DDBJ databases">
        <authorList>
            <person name="Floudas D."/>
            <person name="Bentzer J."/>
            <person name="Ahren D."/>
            <person name="Johansson T."/>
            <person name="Persson P."/>
            <person name="Tunlid A."/>
        </authorList>
    </citation>
    <scope>NUCLEOTIDE SEQUENCE [LARGE SCALE GENOMIC DNA]</scope>
    <source>
        <strain evidence="1 2">CBS 102.39</strain>
    </source>
</reference>
<comment type="caution">
    <text evidence="1">The sequence shown here is derived from an EMBL/GenBank/DDBJ whole genome shotgun (WGS) entry which is preliminary data.</text>
</comment>
<proteinExistence type="predicted"/>
<dbReference type="AlphaFoldDB" id="A0A8H4QX64"/>
<dbReference type="Proteomes" id="UP000521872">
    <property type="component" value="Unassembled WGS sequence"/>
</dbReference>
<organism evidence="1 2">
    <name type="scientific">Agrocybe pediades</name>
    <dbReference type="NCBI Taxonomy" id="84607"/>
    <lineage>
        <taxon>Eukaryota</taxon>
        <taxon>Fungi</taxon>
        <taxon>Dikarya</taxon>
        <taxon>Basidiomycota</taxon>
        <taxon>Agaricomycotina</taxon>
        <taxon>Agaricomycetes</taxon>
        <taxon>Agaricomycetidae</taxon>
        <taxon>Agaricales</taxon>
        <taxon>Agaricineae</taxon>
        <taxon>Strophariaceae</taxon>
        <taxon>Agrocybe</taxon>
    </lineage>
</organism>
<protein>
    <recommendedName>
        <fullName evidence="3">BTB domain-containing protein</fullName>
    </recommendedName>
</protein>
<dbReference type="EMBL" id="JAACJL010000017">
    <property type="protein sequence ID" value="KAF4618468.1"/>
    <property type="molecule type" value="Genomic_DNA"/>
</dbReference>
<name>A0A8H4QX64_9AGAR</name>
<evidence type="ECO:0008006" key="3">
    <source>
        <dbReference type="Google" id="ProtNLM"/>
    </source>
</evidence>
<sequence length="313" mass="34465">MTEVISAPPSAKCNLVSSASSHLTSRSDSPMEYYAHFDGGEALFLVTDMTKTTASAMEDTTSWFINFSSEMDVDTSDSSEATITVSTAFNLDRIPNADTFFQSSDGVIFCVESDVILKACSTAFHLSARMQPSSSDRTSSQMHLDIPSEELNVLLHALYRTSPTANSPDIDTLVRAIDCMPQHGLIPSVLMQPSSSPLHDLVLSQAPLHPVKVYALAARHGLTELARRASAYLLQYDLKQITDEVAERIGPIYLLKVAVLQQHRFNSLKNILLKPPIFHPPTSTCTLEDQRALTRIWSLASCQLAWEVRMGES</sequence>
<evidence type="ECO:0000313" key="1">
    <source>
        <dbReference type="EMBL" id="KAF4618468.1"/>
    </source>
</evidence>